<evidence type="ECO:0000313" key="2">
    <source>
        <dbReference type="Proteomes" id="UP001250656"/>
    </source>
</evidence>
<reference evidence="1 2" key="1">
    <citation type="submission" date="2023-09" db="EMBL/GenBank/DDBJ databases">
        <title>Novel taxa isolated from Blanes Bay.</title>
        <authorList>
            <person name="Rey-Velasco X."/>
            <person name="Lucena T."/>
        </authorList>
    </citation>
    <scope>NUCLEOTIDE SEQUENCE [LARGE SCALE GENOMIC DNA]</scope>
    <source>
        <strain evidence="1 2">S334</strain>
    </source>
</reference>
<name>A0ABU3L1S6_9FLAO</name>
<sequence length="44" mass="4968">MEYLQKQSRTQLTLYTTCLDDMIGTDNAVRAIDLFVDLKATPSS</sequence>
<comment type="caution">
    <text evidence="1">The sequence shown here is derived from an EMBL/GenBank/DDBJ whole genome shotgun (WGS) entry which is preliminary data.</text>
</comment>
<gene>
    <name evidence="1" type="ORF">RQM65_03295</name>
</gene>
<dbReference type="Proteomes" id="UP001250656">
    <property type="component" value="Unassembled WGS sequence"/>
</dbReference>
<dbReference type="RefSeq" id="WP_314016855.1">
    <property type="nucleotide sequence ID" value="NZ_JAVTTP010000001.1"/>
</dbReference>
<dbReference type="EMBL" id="JAVTTP010000001">
    <property type="protein sequence ID" value="MDT7827690.1"/>
    <property type="molecule type" value="Genomic_DNA"/>
</dbReference>
<proteinExistence type="predicted"/>
<organism evidence="1 2">
    <name type="scientific">Pricia mediterranea</name>
    <dbReference type="NCBI Taxonomy" id="3076079"/>
    <lineage>
        <taxon>Bacteria</taxon>
        <taxon>Pseudomonadati</taxon>
        <taxon>Bacteroidota</taxon>
        <taxon>Flavobacteriia</taxon>
        <taxon>Flavobacteriales</taxon>
        <taxon>Flavobacteriaceae</taxon>
        <taxon>Pricia</taxon>
    </lineage>
</organism>
<accession>A0ABU3L1S6</accession>
<keyword evidence="2" id="KW-1185">Reference proteome</keyword>
<evidence type="ECO:0000313" key="1">
    <source>
        <dbReference type="EMBL" id="MDT7827690.1"/>
    </source>
</evidence>
<protein>
    <submittedName>
        <fullName evidence="1">Uncharacterized protein</fullName>
    </submittedName>
</protein>